<evidence type="ECO:0000256" key="5">
    <source>
        <dbReference type="ARBA" id="ARBA00024416"/>
    </source>
</evidence>
<evidence type="ECO:0000313" key="9">
    <source>
        <dbReference type="Proteomes" id="UP000250242"/>
    </source>
</evidence>
<evidence type="ECO:0000256" key="3">
    <source>
        <dbReference type="ARBA" id="ARBA00024303"/>
    </source>
</evidence>
<protein>
    <recommendedName>
        <fullName evidence="5">Protein-arginine rhamnosyltransferase</fullName>
    </recommendedName>
    <alternativeName>
        <fullName evidence="6">EF-P arginine rhamnosyltransferase</fullName>
    </alternativeName>
</protein>
<dbReference type="NCBIfam" id="TIGR03837">
    <property type="entry name" value="efp_Arg_rhamno"/>
    <property type="match status" value="1"/>
</dbReference>
<evidence type="ECO:0000256" key="2">
    <source>
        <dbReference type="ARBA" id="ARBA00022679"/>
    </source>
</evidence>
<proteinExistence type="inferred from homology"/>
<dbReference type="PIRSF" id="PIRSF015557">
    <property type="entry name" value="UCP015557"/>
    <property type="match status" value="1"/>
</dbReference>
<keyword evidence="2" id="KW-0808">Transferase</keyword>
<comment type="function">
    <text evidence="3">Protein-arginine rhamnosyltransferase that catalyzes the transfer of a single rhamnose to elongation factor P (EF-P) on 'Lys-32', a modification required for EF-P-dependent rescue of polyproline stalled ribosomes.</text>
</comment>
<organism evidence="8 9">
    <name type="scientific">Oligella urethralis</name>
    <dbReference type="NCBI Taxonomy" id="90245"/>
    <lineage>
        <taxon>Bacteria</taxon>
        <taxon>Pseudomonadati</taxon>
        <taxon>Pseudomonadota</taxon>
        <taxon>Betaproteobacteria</taxon>
        <taxon>Burkholderiales</taxon>
        <taxon>Alcaligenaceae</taxon>
        <taxon>Oligella</taxon>
    </lineage>
</organism>
<comment type="catalytic activity">
    <reaction evidence="7">
        <text>dTDP-beta-L-rhamnose + L-arginyl-[protein] = N(omega)-(alpha-L-rhamnosyl)-L-arginyl-[protein] + dTDP + H(+)</text>
        <dbReference type="Rhea" id="RHEA:66692"/>
        <dbReference type="Rhea" id="RHEA-COMP:10532"/>
        <dbReference type="Rhea" id="RHEA-COMP:17096"/>
        <dbReference type="ChEBI" id="CHEBI:15378"/>
        <dbReference type="ChEBI" id="CHEBI:29965"/>
        <dbReference type="ChEBI" id="CHEBI:57510"/>
        <dbReference type="ChEBI" id="CHEBI:58369"/>
        <dbReference type="ChEBI" id="CHEBI:167445"/>
    </reaction>
    <physiologicalReaction direction="left-to-right" evidence="7">
        <dbReference type="Rhea" id="RHEA:66693"/>
    </physiologicalReaction>
</comment>
<keyword evidence="1" id="KW-0328">Glycosyltransferase</keyword>
<evidence type="ECO:0000256" key="4">
    <source>
        <dbReference type="ARBA" id="ARBA00024346"/>
    </source>
</evidence>
<name>A0A2X1VIR8_9BURK</name>
<comment type="similarity">
    <text evidence="4">Belongs to the glycosyltransferase 104 family.</text>
</comment>
<dbReference type="Pfam" id="PF10093">
    <property type="entry name" value="EarP"/>
    <property type="match status" value="1"/>
</dbReference>
<evidence type="ECO:0000313" key="8">
    <source>
        <dbReference type="EMBL" id="SPY08250.1"/>
    </source>
</evidence>
<dbReference type="AlphaFoldDB" id="A0A2X1VIR8"/>
<evidence type="ECO:0000256" key="7">
    <source>
        <dbReference type="ARBA" id="ARBA00048472"/>
    </source>
</evidence>
<evidence type="ECO:0000256" key="1">
    <source>
        <dbReference type="ARBA" id="ARBA00022676"/>
    </source>
</evidence>
<accession>A0A2X1VIR8</accession>
<reference evidence="8 9" key="1">
    <citation type="submission" date="2018-06" db="EMBL/GenBank/DDBJ databases">
        <authorList>
            <consortium name="Pathogen Informatics"/>
            <person name="Doyle S."/>
        </authorList>
    </citation>
    <scope>NUCLEOTIDE SEQUENCE [LARGE SCALE GENOMIC DNA]</scope>
    <source>
        <strain evidence="8 9">NCTC11009</strain>
    </source>
</reference>
<dbReference type="EMBL" id="UATH01000001">
    <property type="protein sequence ID" value="SPY08250.1"/>
    <property type="molecule type" value="Genomic_DNA"/>
</dbReference>
<gene>
    <name evidence="8" type="ORF">NCTC11009_01475</name>
</gene>
<evidence type="ECO:0000256" key="6">
    <source>
        <dbReference type="ARBA" id="ARBA00030025"/>
    </source>
</evidence>
<dbReference type="GO" id="GO:0106361">
    <property type="term" value="F:protein-arginine rhamnosyltransferase activity"/>
    <property type="evidence" value="ECO:0007669"/>
    <property type="project" value="InterPro"/>
</dbReference>
<dbReference type="InterPro" id="IPR016633">
    <property type="entry name" value="EarP"/>
</dbReference>
<dbReference type="Proteomes" id="UP000250242">
    <property type="component" value="Unassembled WGS sequence"/>
</dbReference>
<sequence>MFLKIVNLKTSTIDIFCRVIDNFGDIGVCWRLAQSFPTSYQIRLWVDDLKSFNKIEPELNPKLSQQFLKTIEIRHWHPHIDCWQAADLVIEAFACDLPTSYQEAMKGKTRCWLNLEYLSAEPWVEGYHLQPSIQPNGVPKYFFFPGFSEKTGGLLRLQQGLKDSAAAFLNTLLSPAGAAYYEEKKPLLINLFCYPHAPLEALLRALTNTPEVMIIVAESVAPQLETLAKRLNSQAHIERIDFIVQRDYEQLLQVADINFIRGEDSFVQAHWAAKPMLWHIYPQAEAHHMVKLEAWLDTIQAPEWLRQLHRLWNQNLAQEALIQQLQGHAFDNSARLVWQDFQAALSKRLSLLPDLSQQILNFYEDCAKKS</sequence>